<evidence type="ECO:0000256" key="3">
    <source>
        <dbReference type="ARBA" id="ARBA00022763"/>
    </source>
</evidence>
<evidence type="ECO:0000313" key="8">
    <source>
        <dbReference type="Proteomes" id="UP000720124"/>
    </source>
</evidence>
<keyword evidence="8" id="KW-1185">Reference proteome</keyword>
<organism evidence="7 8">
    <name type="scientific">Rhizobium bangladeshense</name>
    <dbReference type="NCBI Taxonomy" id="1138189"/>
    <lineage>
        <taxon>Bacteria</taxon>
        <taxon>Pseudomonadati</taxon>
        <taxon>Pseudomonadota</taxon>
        <taxon>Alphaproteobacteria</taxon>
        <taxon>Hyphomicrobiales</taxon>
        <taxon>Rhizobiaceae</taxon>
        <taxon>Rhizobium/Agrobacterium group</taxon>
        <taxon>Rhizobium</taxon>
    </lineage>
</organism>
<keyword evidence="4 6" id="KW-0378">Hydrolase</keyword>
<keyword evidence="1 6" id="KW-0540">Nuclease</keyword>
<evidence type="ECO:0000256" key="2">
    <source>
        <dbReference type="ARBA" id="ARBA00022759"/>
    </source>
</evidence>
<evidence type="ECO:0000256" key="1">
    <source>
        <dbReference type="ARBA" id="ARBA00022722"/>
    </source>
</evidence>
<dbReference type="InterPro" id="IPR004603">
    <property type="entry name" value="DNA_mismatch_endonuc_vsr"/>
</dbReference>
<keyword evidence="2 6" id="KW-0255">Endonuclease</keyword>
<protein>
    <recommendedName>
        <fullName evidence="6">Very short patch repair endonuclease</fullName>
        <ecNumber evidence="6">3.1.-.-</ecNumber>
    </recommendedName>
</protein>
<dbReference type="GO" id="GO:0004519">
    <property type="term" value="F:endonuclease activity"/>
    <property type="evidence" value="ECO:0007669"/>
    <property type="project" value="UniProtKB-KW"/>
</dbReference>
<dbReference type="Pfam" id="PF03852">
    <property type="entry name" value="Vsr"/>
    <property type="match status" value="1"/>
</dbReference>
<dbReference type="Proteomes" id="UP000720124">
    <property type="component" value="Unassembled WGS sequence"/>
</dbReference>
<dbReference type="NCBIfam" id="TIGR00632">
    <property type="entry name" value="vsr"/>
    <property type="match status" value="1"/>
</dbReference>
<accession>A0ABS7LS98</accession>
<evidence type="ECO:0000313" key="7">
    <source>
        <dbReference type="EMBL" id="MBY3594170.1"/>
    </source>
</evidence>
<proteinExistence type="inferred from homology"/>
<dbReference type="EMBL" id="JABTXI010000020">
    <property type="protein sequence ID" value="MBY3594170.1"/>
    <property type="molecule type" value="Genomic_DNA"/>
</dbReference>
<dbReference type="PIRSF" id="PIRSF018267">
    <property type="entry name" value="VSR_endonuc"/>
    <property type="match status" value="1"/>
</dbReference>
<comment type="function">
    <text evidence="6">May nick specific sequences that contain T:G mispairs resulting from m5C-deamination.</text>
</comment>
<evidence type="ECO:0000256" key="6">
    <source>
        <dbReference type="PIRNR" id="PIRNR018267"/>
    </source>
</evidence>
<keyword evidence="5 6" id="KW-0234">DNA repair</keyword>
<keyword evidence="3 6" id="KW-0227">DNA damage</keyword>
<reference evidence="7 8" key="1">
    <citation type="submission" date="2020-06" db="EMBL/GenBank/DDBJ databases">
        <title>Global-level population genomics: horizontal gene transfer, symbiosis and evolution in Rhizobia.</title>
        <authorList>
            <person name="Gai Y."/>
        </authorList>
    </citation>
    <scope>NUCLEOTIDE SEQUENCE [LARGE SCALE GENOMIC DNA]</scope>
    <source>
        <strain evidence="7 8">PLR6_1b</strain>
    </source>
</reference>
<dbReference type="SUPFAM" id="SSF52980">
    <property type="entry name" value="Restriction endonuclease-like"/>
    <property type="match status" value="1"/>
</dbReference>
<dbReference type="Gene3D" id="3.40.960.10">
    <property type="entry name" value="VSR Endonuclease"/>
    <property type="match status" value="1"/>
</dbReference>
<comment type="caution">
    <text evidence="7">The sequence shown here is derived from an EMBL/GenBank/DDBJ whole genome shotgun (WGS) entry which is preliminary data.</text>
</comment>
<gene>
    <name evidence="7" type="primary">vsr</name>
    <name evidence="7" type="ORF">HJA87_30540</name>
</gene>
<evidence type="ECO:0000256" key="5">
    <source>
        <dbReference type="ARBA" id="ARBA00023204"/>
    </source>
</evidence>
<sequence length="161" mass="18436">MMDIVDKATRSRMMSNIRGRDTGPELLLRRALHQLGFRFRIHAKKLPGKPDLVLPKYRAAIFIHGCFWHRHRQCRLATTPATRPDFWNAKFSGTMERDARVHDALLRSGWRVATIWECALRKPQDVSTVAEIVAKWLPSELEILEIGSDDLDFEEGATGDG</sequence>
<name>A0ABS7LS98_9HYPH</name>
<evidence type="ECO:0000256" key="4">
    <source>
        <dbReference type="ARBA" id="ARBA00022801"/>
    </source>
</evidence>
<dbReference type="EC" id="3.1.-.-" evidence="6"/>
<dbReference type="InterPro" id="IPR011335">
    <property type="entry name" value="Restrct_endonuc-II-like"/>
</dbReference>
<dbReference type="CDD" id="cd00221">
    <property type="entry name" value="Vsr"/>
    <property type="match status" value="1"/>
</dbReference>
<comment type="similarity">
    <text evidence="6">Belongs to the vsr family.</text>
</comment>